<gene>
    <name evidence="6 7" type="primary">xseB</name>
    <name evidence="7" type="ORF">INF35_01800</name>
</gene>
<keyword evidence="8" id="KW-1185">Reference proteome</keyword>
<dbReference type="InterPro" id="IPR037004">
    <property type="entry name" value="Exonuc_VII_ssu_sf"/>
</dbReference>
<evidence type="ECO:0000256" key="2">
    <source>
        <dbReference type="ARBA" id="ARBA00022490"/>
    </source>
</evidence>
<evidence type="ECO:0000256" key="3">
    <source>
        <dbReference type="ARBA" id="ARBA00022722"/>
    </source>
</evidence>
<dbReference type="Proteomes" id="UP000768567">
    <property type="component" value="Unassembled WGS sequence"/>
</dbReference>
<keyword evidence="5 6" id="KW-0269">Exonuclease</keyword>
<dbReference type="InterPro" id="IPR003761">
    <property type="entry name" value="Exonuc_VII_S"/>
</dbReference>
<evidence type="ECO:0000256" key="5">
    <source>
        <dbReference type="ARBA" id="ARBA00022839"/>
    </source>
</evidence>
<accession>A0ABR9R068</accession>
<keyword evidence="2 6" id="KW-0963">Cytoplasm</keyword>
<dbReference type="EC" id="3.1.11.6" evidence="6"/>
<evidence type="ECO:0000313" key="8">
    <source>
        <dbReference type="Proteomes" id="UP000768567"/>
    </source>
</evidence>
<organism evidence="7 8">
    <name type="scientific">Gemmiger gallinarum</name>
    <dbReference type="NCBI Taxonomy" id="2779354"/>
    <lineage>
        <taxon>Bacteria</taxon>
        <taxon>Bacillati</taxon>
        <taxon>Bacillota</taxon>
        <taxon>Clostridia</taxon>
        <taxon>Eubacteriales</taxon>
        <taxon>Gemmiger</taxon>
    </lineage>
</organism>
<evidence type="ECO:0000256" key="6">
    <source>
        <dbReference type="HAMAP-Rule" id="MF_00337"/>
    </source>
</evidence>
<reference evidence="7 8" key="1">
    <citation type="submission" date="2020-10" db="EMBL/GenBank/DDBJ databases">
        <title>ChiBAC.</title>
        <authorList>
            <person name="Zenner C."/>
            <person name="Hitch T.C.A."/>
            <person name="Clavel T."/>
        </authorList>
    </citation>
    <scope>NUCLEOTIDE SEQUENCE [LARGE SCALE GENOMIC DNA]</scope>
    <source>
        <strain evidence="7 8">DSM 109015</strain>
    </source>
</reference>
<dbReference type="PANTHER" id="PTHR34137:SF1">
    <property type="entry name" value="EXODEOXYRIBONUCLEASE 7 SMALL SUBUNIT"/>
    <property type="match status" value="1"/>
</dbReference>
<evidence type="ECO:0000313" key="7">
    <source>
        <dbReference type="EMBL" id="MBE5036529.1"/>
    </source>
</evidence>
<dbReference type="GO" id="GO:0008855">
    <property type="term" value="F:exodeoxyribonuclease VII activity"/>
    <property type="evidence" value="ECO:0007669"/>
    <property type="project" value="UniProtKB-EC"/>
</dbReference>
<protein>
    <recommendedName>
        <fullName evidence="6">Exodeoxyribonuclease 7 small subunit</fullName>
        <ecNumber evidence="6">3.1.11.6</ecNumber>
    </recommendedName>
    <alternativeName>
        <fullName evidence="6">Exodeoxyribonuclease VII small subunit</fullName>
        <shortName evidence="6">Exonuclease VII small subunit</shortName>
    </alternativeName>
</protein>
<dbReference type="RefSeq" id="WP_193499835.1">
    <property type="nucleotide sequence ID" value="NZ_JADCKC010000001.1"/>
</dbReference>
<keyword evidence="3 6" id="KW-0540">Nuclease</keyword>
<comment type="caution">
    <text evidence="7">The sequence shown here is derived from an EMBL/GenBank/DDBJ whole genome shotgun (WGS) entry which is preliminary data.</text>
</comment>
<evidence type="ECO:0000256" key="4">
    <source>
        <dbReference type="ARBA" id="ARBA00022801"/>
    </source>
</evidence>
<dbReference type="Pfam" id="PF02609">
    <property type="entry name" value="Exonuc_VII_S"/>
    <property type="match status" value="1"/>
</dbReference>
<comment type="function">
    <text evidence="6">Bidirectionally degrades single-stranded DNA into large acid-insoluble oligonucleotides, which are then degraded further into small acid-soluble oligonucleotides.</text>
</comment>
<dbReference type="SUPFAM" id="SSF116842">
    <property type="entry name" value="XseB-like"/>
    <property type="match status" value="1"/>
</dbReference>
<dbReference type="HAMAP" id="MF_00337">
    <property type="entry name" value="Exonuc_7_S"/>
    <property type="match status" value="1"/>
</dbReference>
<sequence length="78" mass="8425">MKKAPKSFEEGLERLQGILARMQEPDTPLAESVKLYAEAADLIQYCNKALDSAKLKIEEIDTRLSGASAGVGEADDGQ</sequence>
<keyword evidence="4 6" id="KW-0378">Hydrolase</keyword>
<name>A0ABR9R068_9FIRM</name>
<comment type="subcellular location">
    <subcellularLocation>
        <location evidence="6">Cytoplasm</location>
    </subcellularLocation>
</comment>
<dbReference type="PANTHER" id="PTHR34137">
    <property type="entry name" value="EXODEOXYRIBONUCLEASE 7 SMALL SUBUNIT"/>
    <property type="match status" value="1"/>
</dbReference>
<comment type="subunit">
    <text evidence="6">Heterooligomer composed of large and small subunits.</text>
</comment>
<dbReference type="EMBL" id="JADCKC010000001">
    <property type="protein sequence ID" value="MBE5036529.1"/>
    <property type="molecule type" value="Genomic_DNA"/>
</dbReference>
<dbReference type="PIRSF" id="PIRSF006488">
    <property type="entry name" value="Exonuc_VII_S"/>
    <property type="match status" value="1"/>
</dbReference>
<comment type="similarity">
    <text evidence="1 6">Belongs to the XseB family.</text>
</comment>
<evidence type="ECO:0000256" key="1">
    <source>
        <dbReference type="ARBA" id="ARBA00009998"/>
    </source>
</evidence>
<dbReference type="Gene3D" id="1.10.287.1040">
    <property type="entry name" value="Exonuclease VII, small subunit"/>
    <property type="match status" value="1"/>
</dbReference>
<proteinExistence type="inferred from homology"/>
<comment type="catalytic activity">
    <reaction evidence="6">
        <text>Exonucleolytic cleavage in either 5'- to 3'- or 3'- to 5'-direction to yield nucleoside 5'-phosphates.</text>
        <dbReference type="EC" id="3.1.11.6"/>
    </reaction>
</comment>
<dbReference type="NCBIfam" id="TIGR01280">
    <property type="entry name" value="xseB"/>
    <property type="match status" value="1"/>
</dbReference>